<dbReference type="GO" id="GO:0051539">
    <property type="term" value="F:4 iron, 4 sulfur cluster binding"/>
    <property type="evidence" value="ECO:0007669"/>
    <property type="project" value="UniProtKB-KW"/>
</dbReference>
<evidence type="ECO:0000256" key="1">
    <source>
        <dbReference type="ARBA" id="ARBA00001966"/>
    </source>
</evidence>
<dbReference type="Gene3D" id="1.10.569.10">
    <property type="entry name" value="Aldehyde Ferredoxin Oxidoreductase Protein, subunit A, domain 2"/>
    <property type="match status" value="1"/>
</dbReference>
<dbReference type="InterPro" id="IPR013984">
    <property type="entry name" value="Ald_Fedxn_OxRdtase_dom2"/>
</dbReference>
<dbReference type="GO" id="GO:0046872">
    <property type="term" value="F:metal ion binding"/>
    <property type="evidence" value="ECO:0007669"/>
    <property type="project" value="UniProtKB-KW"/>
</dbReference>
<dbReference type="Gene3D" id="3.60.9.10">
    <property type="entry name" value="Aldehyde ferredoxin oxidoreductase, N-terminal domain"/>
    <property type="match status" value="1"/>
</dbReference>
<keyword evidence="5" id="KW-0560">Oxidoreductase</keyword>
<accession>A0A7C5DB80</accession>
<dbReference type="GO" id="GO:0016625">
    <property type="term" value="F:oxidoreductase activity, acting on the aldehyde or oxo group of donors, iron-sulfur protein as acceptor"/>
    <property type="evidence" value="ECO:0007669"/>
    <property type="project" value="InterPro"/>
</dbReference>
<gene>
    <name evidence="10" type="ORF">ENL19_03165</name>
</gene>
<dbReference type="InterPro" id="IPR051919">
    <property type="entry name" value="W-dependent_AOR"/>
</dbReference>
<keyword evidence="3" id="KW-0004">4Fe-4S</keyword>
<keyword evidence="7" id="KW-0411">Iron-sulfur</keyword>
<dbReference type="Pfam" id="PF01314">
    <property type="entry name" value="AFOR_C"/>
    <property type="match status" value="1"/>
</dbReference>
<comment type="cofactor">
    <cofactor evidence="8">
        <name>tungstopterin</name>
        <dbReference type="ChEBI" id="CHEBI:30402"/>
    </cofactor>
</comment>
<dbReference type="SUPFAM" id="SSF56228">
    <property type="entry name" value="Aldehyde ferredoxin oxidoreductase, N-terminal domain"/>
    <property type="match status" value="1"/>
</dbReference>
<sequence>MHLDRIVRIDMENISVKEEKIKEELFLYSGRALGAYILSKEVDPLCDPLGKKNKLIFAPGLLGGTIYPCSGRISAISKSPLTGGIKEANSGGTAGNDMASLGVRTLILEGLPSEEGTWVVVLNKNGVKLERADDLKGMRNYECADRLREKYGKKISIISIGPMGERLKPIASILVSDPYGHQGRLLARGGLGAVMGSKKIKAIVIDAEKVKPEVKESDRFSKLARDFSNYLKKAKEGLTLYGTMASVEESQELGCLPTRNFRSGTFELADNVSGHHLREVIKERGGKIGIPCMQNCPIRCSNVYVDQNGNFITSTLQYEVTNQLGPNCGIGDFDKIAPMAQECDDLGMDGIEVGVTIGVCMEAGIIEFGDADGAMSLIKEMEKDSLMGKILTQGAMITGRVLGVKRVPVVKGQAMPAYDPRGNKGTGVTYVTSPMGADHTAGNLLPGRKTITPGLNLDLHDKKDKAKVSQELQLLIVAVDSGGMCYFSGFGPVDVERYAQAVRYMYGSNATYENFISIAKETLKREWDFNEKAGLTKATDRLPEFFYTEKLPPYDLVFDVPENEIEQVKNI</sequence>
<comment type="cofactor">
    <cofactor evidence="1">
        <name>[4Fe-4S] cluster</name>
        <dbReference type="ChEBI" id="CHEBI:49883"/>
    </cofactor>
</comment>
<evidence type="ECO:0000259" key="9">
    <source>
        <dbReference type="SMART" id="SM00790"/>
    </source>
</evidence>
<dbReference type="PANTHER" id="PTHR30038:SF0">
    <property type="entry name" value="TUNGSTEN-CONTAINING ALDEHYDE FERREDOXIN OXIDOREDUCTASE"/>
    <property type="match status" value="1"/>
</dbReference>
<comment type="similarity">
    <text evidence="2">Belongs to the AOR/FOR family.</text>
</comment>
<evidence type="ECO:0000256" key="5">
    <source>
        <dbReference type="ARBA" id="ARBA00023002"/>
    </source>
</evidence>
<evidence type="ECO:0000256" key="4">
    <source>
        <dbReference type="ARBA" id="ARBA00022723"/>
    </source>
</evidence>
<evidence type="ECO:0000256" key="8">
    <source>
        <dbReference type="ARBA" id="ARBA00049934"/>
    </source>
</evidence>
<evidence type="ECO:0000256" key="3">
    <source>
        <dbReference type="ARBA" id="ARBA00022485"/>
    </source>
</evidence>
<dbReference type="InterPro" id="IPR036503">
    <property type="entry name" value="Ald_Fedxn_OxRdtase_N_sf"/>
</dbReference>
<dbReference type="InterPro" id="IPR013983">
    <property type="entry name" value="Ald_Fedxn_OxRdtase_N"/>
</dbReference>
<name>A0A7C5DB80_UNCW3</name>
<feature type="domain" description="Aldehyde ferredoxin oxidoreductase N-terminal" evidence="9">
    <location>
        <begin position="2"/>
        <end position="209"/>
    </location>
</feature>
<evidence type="ECO:0000256" key="2">
    <source>
        <dbReference type="ARBA" id="ARBA00011032"/>
    </source>
</evidence>
<dbReference type="Pfam" id="PF02730">
    <property type="entry name" value="AFOR_N"/>
    <property type="match status" value="1"/>
</dbReference>
<dbReference type="GO" id="GO:0009055">
    <property type="term" value="F:electron transfer activity"/>
    <property type="evidence" value="ECO:0007669"/>
    <property type="project" value="InterPro"/>
</dbReference>
<protein>
    <submittedName>
        <fullName evidence="10">Aldehyde ferredoxin oxidoreductase</fullName>
    </submittedName>
</protein>
<dbReference type="SUPFAM" id="SSF48310">
    <property type="entry name" value="Aldehyde ferredoxin oxidoreductase, C-terminal domains"/>
    <property type="match status" value="1"/>
</dbReference>
<dbReference type="InterPro" id="IPR001203">
    <property type="entry name" value="OxRdtase_Ald_Fedxn_C"/>
</dbReference>
<dbReference type="AlphaFoldDB" id="A0A7C5DB80"/>
<dbReference type="SMART" id="SM00790">
    <property type="entry name" value="AFOR_N"/>
    <property type="match status" value="1"/>
</dbReference>
<dbReference type="Proteomes" id="UP000886110">
    <property type="component" value="Unassembled WGS sequence"/>
</dbReference>
<evidence type="ECO:0000256" key="6">
    <source>
        <dbReference type="ARBA" id="ARBA00023004"/>
    </source>
</evidence>
<evidence type="ECO:0000313" key="10">
    <source>
        <dbReference type="EMBL" id="HHE05045.1"/>
    </source>
</evidence>
<dbReference type="Gene3D" id="1.10.599.10">
    <property type="entry name" value="Aldehyde Ferredoxin Oxidoreductase Protein, subunit A, domain 3"/>
    <property type="match status" value="1"/>
</dbReference>
<evidence type="ECO:0000256" key="7">
    <source>
        <dbReference type="ARBA" id="ARBA00023014"/>
    </source>
</evidence>
<dbReference type="PANTHER" id="PTHR30038">
    <property type="entry name" value="ALDEHYDE FERREDOXIN OXIDOREDUCTASE"/>
    <property type="match status" value="1"/>
</dbReference>
<organism evidence="10">
    <name type="scientific">candidate division WOR-3 bacterium</name>
    <dbReference type="NCBI Taxonomy" id="2052148"/>
    <lineage>
        <taxon>Bacteria</taxon>
        <taxon>Bacteria division WOR-3</taxon>
    </lineage>
</organism>
<comment type="caution">
    <text evidence="10">The sequence shown here is derived from an EMBL/GenBank/DDBJ whole genome shotgun (WGS) entry which is preliminary data.</text>
</comment>
<dbReference type="EMBL" id="DRTB01000240">
    <property type="protein sequence ID" value="HHE05045.1"/>
    <property type="molecule type" value="Genomic_DNA"/>
</dbReference>
<proteinExistence type="inferred from homology"/>
<dbReference type="InterPro" id="IPR013985">
    <property type="entry name" value="Ald_Fedxn_OxRdtase_dom3"/>
</dbReference>
<keyword evidence="6" id="KW-0408">Iron</keyword>
<keyword evidence="4" id="KW-0479">Metal-binding</keyword>
<reference evidence="10" key="1">
    <citation type="journal article" date="2020" name="mSystems">
        <title>Genome- and Community-Level Interaction Insights into Carbon Utilization and Element Cycling Functions of Hydrothermarchaeota in Hydrothermal Sediment.</title>
        <authorList>
            <person name="Zhou Z."/>
            <person name="Liu Y."/>
            <person name="Xu W."/>
            <person name="Pan J."/>
            <person name="Luo Z.H."/>
            <person name="Li M."/>
        </authorList>
    </citation>
    <scope>NUCLEOTIDE SEQUENCE [LARGE SCALE GENOMIC DNA]</scope>
    <source>
        <strain evidence="10">HyVt-74</strain>
    </source>
</reference>
<dbReference type="InterPro" id="IPR036021">
    <property type="entry name" value="Tungsten_al_ferr_oxy-like_C"/>
</dbReference>